<evidence type="ECO:0000256" key="1">
    <source>
        <dbReference type="ARBA" id="ARBA00007274"/>
    </source>
</evidence>
<keyword evidence="4" id="KW-1185">Reference proteome</keyword>
<dbReference type="InterPro" id="IPR051159">
    <property type="entry name" value="Hexapeptide_acetyltransf"/>
</dbReference>
<dbReference type="Proteomes" id="UP000620874">
    <property type="component" value="Unassembled WGS sequence"/>
</dbReference>
<dbReference type="InterPro" id="IPR011004">
    <property type="entry name" value="Trimer_LpxA-like_sf"/>
</dbReference>
<dbReference type="Gene3D" id="2.160.10.10">
    <property type="entry name" value="Hexapeptide repeat proteins"/>
    <property type="match status" value="1"/>
</dbReference>
<organism evidence="3 4">
    <name type="scientific">Phocaeicola intestinalis</name>
    <dbReference type="NCBI Taxonomy" id="2762212"/>
    <lineage>
        <taxon>Bacteria</taxon>
        <taxon>Pseudomonadati</taxon>
        <taxon>Bacteroidota</taxon>
        <taxon>Bacteroidia</taxon>
        <taxon>Bacteroidales</taxon>
        <taxon>Bacteroidaceae</taxon>
        <taxon>Phocaeicola</taxon>
    </lineage>
</organism>
<evidence type="ECO:0000313" key="3">
    <source>
        <dbReference type="EMBL" id="MBD8041218.1"/>
    </source>
</evidence>
<protein>
    <submittedName>
        <fullName evidence="3">Colanic acid biosynthesis acetyltransferase WcaF</fullName>
    </submittedName>
</protein>
<dbReference type="RefSeq" id="WP_191764608.1">
    <property type="nucleotide sequence ID" value="NZ_JACSPP010000043.1"/>
</dbReference>
<keyword evidence="2" id="KW-0808">Transferase</keyword>
<reference evidence="3 4" key="1">
    <citation type="submission" date="2020-08" db="EMBL/GenBank/DDBJ databases">
        <title>A Genomic Blueprint of the Chicken Gut Microbiome.</title>
        <authorList>
            <person name="Gilroy R."/>
            <person name="Ravi A."/>
            <person name="Getino M."/>
            <person name="Pursley I."/>
            <person name="Horton D.L."/>
            <person name="Alikhan N.-F."/>
            <person name="Baker D."/>
            <person name="Gharbi K."/>
            <person name="Hall N."/>
            <person name="Watson M."/>
            <person name="Adriaenssens E.M."/>
            <person name="Foster-Nyarko E."/>
            <person name="Jarju S."/>
            <person name="Secka A."/>
            <person name="Antonio M."/>
            <person name="Oren A."/>
            <person name="Chaudhuri R."/>
            <person name="La Ragione R.M."/>
            <person name="Hildebrand F."/>
            <person name="Pallen M.J."/>
        </authorList>
    </citation>
    <scope>NUCLEOTIDE SEQUENCE [LARGE SCALE GENOMIC DNA]</scope>
    <source>
        <strain evidence="3 4">Sa1CVN1</strain>
    </source>
</reference>
<name>A0ABR8YAI6_9BACT</name>
<gene>
    <name evidence="3" type="primary">wcaF</name>
    <name evidence="3" type="ORF">H9625_12380</name>
</gene>
<proteinExistence type="inferred from homology"/>
<dbReference type="PANTHER" id="PTHR23416">
    <property type="entry name" value="SIALIC ACID SYNTHASE-RELATED"/>
    <property type="match status" value="1"/>
</dbReference>
<dbReference type="EMBL" id="JACSPP010000043">
    <property type="protein sequence ID" value="MBD8041218.1"/>
    <property type="molecule type" value="Genomic_DNA"/>
</dbReference>
<comment type="similarity">
    <text evidence="1">Belongs to the transferase hexapeptide repeat family.</text>
</comment>
<dbReference type="SUPFAM" id="SSF51161">
    <property type="entry name" value="Trimeric LpxA-like enzymes"/>
    <property type="match status" value="1"/>
</dbReference>
<sequence length="184" mass="20349">MQKVQLATFTTGSFDKGAGFVKQVLWYMINALIVRASWNPNMKIKICLLRLFGAQIGKGLVLKNNVTIKFPWKLVVGDNVWIGENVWIDNLDKVVIGSDVCISQGALLLTGNHDYTLPTFDYRNAPIYIEDGAWIGAKSVVCPGVMVCTHAILTVGSVATKDMESYGIYQGNPAVKIRERIVKQ</sequence>
<evidence type="ECO:0000256" key="2">
    <source>
        <dbReference type="ARBA" id="ARBA00022679"/>
    </source>
</evidence>
<accession>A0ABR8YAI6</accession>
<evidence type="ECO:0000313" key="4">
    <source>
        <dbReference type="Proteomes" id="UP000620874"/>
    </source>
</evidence>
<dbReference type="NCBIfam" id="NF007797">
    <property type="entry name" value="PRK10502.1"/>
    <property type="match status" value="1"/>
</dbReference>
<dbReference type="PANTHER" id="PTHR23416:SF23">
    <property type="entry name" value="ACETYLTRANSFERASE C18B11.09C-RELATED"/>
    <property type="match status" value="1"/>
</dbReference>
<dbReference type="CDD" id="cd05825">
    <property type="entry name" value="LbH_wcaF_like"/>
    <property type="match status" value="1"/>
</dbReference>
<comment type="caution">
    <text evidence="3">The sequence shown here is derived from an EMBL/GenBank/DDBJ whole genome shotgun (WGS) entry which is preliminary data.</text>
</comment>